<dbReference type="GO" id="GO:0005739">
    <property type="term" value="C:mitochondrion"/>
    <property type="evidence" value="ECO:0007669"/>
    <property type="project" value="TreeGrafter"/>
</dbReference>
<dbReference type="InterPro" id="IPR029045">
    <property type="entry name" value="ClpP/crotonase-like_dom_sf"/>
</dbReference>
<dbReference type="Proteomes" id="UP001165065">
    <property type="component" value="Unassembled WGS sequence"/>
</dbReference>
<dbReference type="SUPFAM" id="SSF52096">
    <property type="entry name" value="ClpP/crotonase"/>
    <property type="match status" value="1"/>
</dbReference>
<dbReference type="InterPro" id="IPR001753">
    <property type="entry name" value="Enoyl-CoA_hydra/iso"/>
</dbReference>
<evidence type="ECO:0000313" key="3">
    <source>
        <dbReference type="EMBL" id="GMI42520.1"/>
    </source>
</evidence>
<dbReference type="CDD" id="cd06558">
    <property type="entry name" value="crotonase-like"/>
    <property type="match status" value="1"/>
</dbReference>
<accession>A0A9W7L9Z9</accession>
<dbReference type="EMBL" id="BRYA01000174">
    <property type="protein sequence ID" value="GMI42520.1"/>
    <property type="molecule type" value="Genomic_DNA"/>
</dbReference>
<evidence type="ECO:0000256" key="2">
    <source>
        <dbReference type="RuleBase" id="RU003707"/>
    </source>
</evidence>
<dbReference type="Pfam" id="PF00378">
    <property type="entry name" value="ECH_1"/>
    <property type="match status" value="1"/>
</dbReference>
<evidence type="ECO:0000313" key="4">
    <source>
        <dbReference type="Proteomes" id="UP001165065"/>
    </source>
</evidence>
<gene>
    <name evidence="3" type="ORF">TrCOL_g2645</name>
</gene>
<evidence type="ECO:0000256" key="1">
    <source>
        <dbReference type="ARBA" id="ARBA00005254"/>
    </source>
</evidence>
<dbReference type="AlphaFoldDB" id="A0A9W7L9Z9"/>
<proteinExistence type="inferred from homology"/>
<dbReference type="PROSITE" id="PS00166">
    <property type="entry name" value="ENOYL_COA_HYDRATASE"/>
    <property type="match status" value="1"/>
</dbReference>
<dbReference type="InterPro" id="IPR018376">
    <property type="entry name" value="Enoyl-CoA_hyd/isom_CS"/>
</dbReference>
<dbReference type="Gene3D" id="3.90.226.10">
    <property type="entry name" value="2-enoyl-CoA Hydratase, Chain A, domain 1"/>
    <property type="match status" value="1"/>
</dbReference>
<dbReference type="PANTHER" id="PTHR11941:SF173">
    <property type="entry name" value="3-HYDROXYBUTYRYL-COA DEHYDRATASE-LIKE PROTEIN, MITOCHONDRIAL"/>
    <property type="match status" value="1"/>
</dbReference>
<evidence type="ECO:0008006" key="5">
    <source>
        <dbReference type="Google" id="ProtNLM"/>
    </source>
</evidence>
<dbReference type="GO" id="GO:0006635">
    <property type="term" value="P:fatty acid beta-oxidation"/>
    <property type="evidence" value="ECO:0007669"/>
    <property type="project" value="TreeGrafter"/>
</dbReference>
<dbReference type="PANTHER" id="PTHR11941">
    <property type="entry name" value="ENOYL-COA HYDRATASE-RELATED"/>
    <property type="match status" value="1"/>
</dbReference>
<dbReference type="GO" id="GO:0003824">
    <property type="term" value="F:catalytic activity"/>
    <property type="evidence" value="ECO:0007669"/>
    <property type="project" value="InterPro"/>
</dbReference>
<keyword evidence="4" id="KW-1185">Reference proteome</keyword>
<sequence>MSLVTFSLPTACKRVGVITLNTPKTLNALTFDMGLEFSSLVSSLNAALTTPPDALDPIVRKTFVDSKGDLKALPPLPEGTPDVNTIILTGAGRAFSAGGSMAFLKSRSEVPSHVNSQVMRNFYQSFLCIRSLPVPVIAGINGPAVGAGACLTLAADYRVMSDDAKNMMSFNFSKLGIHPGMGGSHFLPSLIGPGAASGVLLGAGRYSPSSSLSLGLVNSLLPSDTFEEDLLELGSKWAANSPVATRGLVKTVRAGVDEGLDKALWREADQQAICYGRKDWLEGLDAVMEKREPEFDGFWSE</sequence>
<protein>
    <recommendedName>
        <fullName evidence="5">Enoyl-CoA hydratase</fullName>
    </recommendedName>
</protein>
<dbReference type="OrthoDB" id="2139957at2759"/>
<organism evidence="3 4">
    <name type="scientific">Triparma columacea</name>
    <dbReference type="NCBI Taxonomy" id="722753"/>
    <lineage>
        <taxon>Eukaryota</taxon>
        <taxon>Sar</taxon>
        <taxon>Stramenopiles</taxon>
        <taxon>Ochrophyta</taxon>
        <taxon>Bolidophyceae</taxon>
        <taxon>Parmales</taxon>
        <taxon>Triparmaceae</taxon>
        <taxon>Triparma</taxon>
    </lineage>
</organism>
<comment type="similarity">
    <text evidence="1 2">Belongs to the enoyl-CoA hydratase/isomerase family.</text>
</comment>
<reference evidence="4" key="1">
    <citation type="journal article" date="2023" name="Commun. Biol.">
        <title>Genome analysis of Parmales, the sister group of diatoms, reveals the evolutionary specialization of diatoms from phago-mixotrophs to photoautotrophs.</title>
        <authorList>
            <person name="Ban H."/>
            <person name="Sato S."/>
            <person name="Yoshikawa S."/>
            <person name="Yamada K."/>
            <person name="Nakamura Y."/>
            <person name="Ichinomiya M."/>
            <person name="Sato N."/>
            <person name="Blanc-Mathieu R."/>
            <person name="Endo H."/>
            <person name="Kuwata A."/>
            <person name="Ogata H."/>
        </authorList>
    </citation>
    <scope>NUCLEOTIDE SEQUENCE [LARGE SCALE GENOMIC DNA]</scope>
</reference>
<comment type="caution">
    <text evidence="3">The sequence shown here is derived from an EMBL/GenBank/DDBJ whole genome shotgun (WGS) entry which is preliminary data.</text>
</comment>
<name>A0A9W7L9Z9_9STRA</name>